<dbReference type="Pfam" id="PF04545">
    <property type="entry name" value="Sigma70_r4"/>
    <property type="match status" value="1"/>
</dbReference>
<dbReference type="InterPro" id="IPR036388">
    <property type="entry name" value="WH-like_DNA-bd_sf"/>
</dbReference>
<evidence type="ECO:0000259" key="2">
    <source>
        <dbReference type="PROSITE" id="PS51913"/>
    </source>
</evidence>
<gene>
    <name evidence="3" type="ORF">A3J30_03790</name>
</gene>
<dbReference type="InterPro" id="IPR007759">
    <property type="entry name" value="Asxl_HARE-HTH"/>
</dbReference>
<dbReference type="InterPro" id="IPR007630">
    <property type="entry name" value="RNA_pol_sigma70_r4"/>
</dbReference>
<dbReference type="InterPro" id="IPR000943">
    <property type="entry name" value="RNA_pol_sigma70"/>
</dbReference>
<evidence type="ECO:0000313" key="4">
    <source>
        <dbReference type="Proteomes" id="UP000178222"/>
    </source>
</evidence>
<dbReference type="SUPFAM" id="SSF88659">
    <property type="entry name" value="Sigma3 and sigma4 domains of RNA polymerase sigma factors"/>
    <property type="match status" value="1"/>
</dbReference>
<evidence type="ECO:0000313" key="3">
    <source>
        <dbReference type="EMBL" id="OHA76051.1"/>
    </source>
</evidence>
<dbReference type="PRINTS" id="PR00046">
    <property type="entry name" value="SIGMA70FCT"/>
</dbReference>
<dbReference type="EMBL" id="MHUL01000042">
    <property type="protein sequence ID" value="OHA76051.1"/>
    <property type="molecule type" value="Genomic_DNA"/>
</dbReference>
<protein>
    <recommendedName>
        <fullName evidence="2">HTH HARE-type domain-containing protein</fullName>
    </recommendedName>
</protein>
<dbReference type="InterPro" id="IPR013324">
    <property type="entry name" value="RNA_pol_sigma_r3/r4-like"/>
</dbReference>
<dbReference type="Proteomes" id="UP000178222">
    <property type="component" value="Unassembled WGS sequence"/>
</dbReference>
<dbReference type="Gene3D" id="1.10.10.10">
    <property type="entry name" value="Winged helix-like DNA-binding domain superfamily/Winged helix DNA-binding domain"/>
    <property type="match status" value="1"/>
</dbReference>
<accession>A0A1G2RVH1</accession>
<dbReference type="InterPro" id="IPR038087">
    <property type="entry name" value="RNAP_delta_N_dom_sf"/>
</dbReference>
<proteinExistence type="predicted"/>
<evidence type="ECO:0000256" key="1">
    <source>
        <dbReference type="ARBA" id="ARBA00023163"/>
    </source>
</evidence>
<dbReference type="PROSITE" id="PS51913">
    <property type="entry name" value="HTH_HARE"/>
    <property type="match status" value="1"/>
</dbReference>
<dbReference type="GO" id="GO:0006352">
    <property type="term" value="P:DNA-templated transcription initiation"/>
    <property type="evidence" value="ECO:0007669"/>
    <property type="project" value="InterPro"/>
</dbReference>
<sequence length="351" mass="40035">MAIPYERLTAALVADLHPRTQDVLMRRFGLQAEESETLEAIGQSHGITRERVRQIVEDGLAQVKEAAARRREREKLEEIYEQLGAILGKSGYVKRQDLLVREAGAPEAANSIIFLLHLGDRFYRHKETEYAHPFWASKKELVEISPRLLEAICAYLRERGEVLEFEHLVQAHSSHDGEKLSPRTLASLLEISKFIGRTHNGKWGLLEWPEVYPRGMRDKAYVALCDAGKPLHFIEVAKHIEQLQESLDEQLGNWRKRAVLPQTVHNELIKDPRFVLVGRGTYALQDWGYRPGTVKDVIMSILRESGQALPKEEIIEKTLSQRQVKESTILLALQDKTCFVREGGGYICIGE</sequence>
<organism evidence="3 4">
    <name type="scientific">Candidatus Wildermuthbacteria bacterium RIFCSPLOWO2_02_FULL_47_9c</name>
    <dbReference type="NCBI Taxonomy" id="1802466"/>
    <lineage>
        <taxon>Bacteria</taxon>
        <taxon>Candidatus Wildermuthiibacteriota</taxon>
    </lineage>
</organism>
<reference evidence="3 4" key="1">
    <citation type="journal article" date="2016" name="Nat. Commun.">
        <title>Thousands of microbial genomes shed light on interconnected biogeochemical processes in an aquifer system.</title>
        <authorList>
            <person name="Anantharaman K."/>
            <person name="Brown C.T."/>
            <person name="Hug L.A."/>
            <person name="Sharon I."/>
            <person name="Castelle C.J."/>
            <person name="Probst A.J."/>
            <person name="Thomas B.C."/>
            <person name="Singh A."/>
            <person name="Wilkins M.J."/>
            <person name="Karaoz U."/>
            <person name="Brodie E.L."/>
            <person name="Williams K.H."/>
            <person name="Hubbard S.S."/>
            <person name="Banfield J.F."/>
        </authorList>
    </citation>
    <scope>NUCLEOTIDE SEQUENCE [LARGE SCALE GENOMIC DNA]</scope>
</reference>
<dbReference type="GO" id="GO:0003700">
    <property type="term" value="F:DNA-binding transcription factor activity"/>
    <property type="evidence" value="ECO:0007669"/>
    <property type="project" value="InterPro"/>
</dbReference>
<feature type="domain" description="HTH HARE-type" evidence="2">
    <location>
        <begin position="214"/>
        <end position="287"/>
    </location>
</feature>
<dbReference type="Gene3D" id="1.10.10.1250">
    <property type="entry name" value="RNA polymerase, subunit delta, N-terminal domain"/>
    <property type="match status" value="1"/>
</dbReference>
<dbReference type="AlphaFoldDB" id="A0A1G2RVH1"/>
<keyword evidence="1" id="KW-0804">Transcription</keyword>
<comment type="caution">
    <text evidence="3">The sequence shown here is derived from an EMBL/GenBank/DDBJ whole genome shotgun (WGS) entry which is preliminary data.</text>
</comment>
<name>A0A1G2RVH1_9BACT</name>